<gene>
    <name evidence="2" type="ORF">I7X39_15045</name>
</gene>
<sequence length="423" mass="47127">MRRVRMLGWGLLALAPLAQASDGVEEPRPWQIEGYGTLAAHVADDPVVGVRGDGRNRNTSLNGRVRFDGDSLLAVQTRYEFAPGVQAVWQLLARDDVRYGQRPRNEWIYLGWDAQPNLNLKLGRTALPVFLHSETRHLGYAQTTVRPVNTVYQLNPFTHVDGLALRHARSLAQGELRTEFSAGRAELALPSGTIDADRMVSLALRYDEGPWSLRVAGSDYRFDMHLANVQRLYSQLIAGATACTNCAAVLAARAPLEGVHAQVQTVALQHESGSWSLTAEIARRSSNNSIVADSLAWYVLAAHRLGDWSPYVVLGEIRFKEPPLGLQTHPAAPAAARQANQLIDLYLQTPNDRRITQLGLRWDFHARAALKLQWERYRATREGRITGQSHYLEVPAPPPIGPYQGPAWDGRVNQWSLNLDFVF</sequence>
<reference evidence="2" key="1">
    <citation type="submission" date="2020-12" db="EMBL/GenBank/DDBJ databases">
        <title>The genome sequence of Inhella sp. 1Y17.</title>
        <authorList>
            <person name="Liu Y."/>
        </authorList>
    </citation>
    <scope>NUCLEOTIDE SEQUENCE</scope>
    <source>
        <strain evidence="2">1Y17</strain>
    </source>
</reference>
<evidence type="ECO:0000256" key="1">
    <source>
        <dbReference type="SAM" id="SignalP"/>
    </source>
</evidence>
<dbReference type="SUPFAM" id="SSF56935">
    <property type="entry name" value="Porins"/>
    <property type="match status" value="1"/>
</dbReference>
<keyword evidence="1" id="KW-0732">Signal</keyword>
<protein>
    <recommendedName>
        <fullName evidence="4">Porin</fullName>
    </recommendedName>
</protein>
<evidence type="ECO:0000313" key="3">
    <source>
        <dbReference type="Proteomes" id="UP000613266"/>
    </source>
</evidence>
<dbReference type="EMBL" id="JAEDAK010000010">
    <property type="protein sequence ID" value="MBH9578204.1"/>
    <property type="molecule type" value="Genomic_DNA"/>
</dbReference>
<feature type="signal peptide" evidence="1">
    <location>
        <begin position="1"/>
        <end position="20"/>
    </location>
</feature>
<organism evidence="2 3">
    <name type="scientific">Inhella proteolytica</name>
    <dbReference type="NCBI Taxonomy" id="2795029"/>
    <lineage>
        <taxon>Bacteria</taxon>
        <taxon>Pseudomonadati</taxon>
        <taxon>Pseudomonadota</taxon>
        <taxon>Betaproteobacteria</taxon>
        <taxon>Burkholderiales</taxon>
        <taxon>Sphaerotilaceae</taxon>
        <taxon>Inhella</taxon>
    </lineage>
</organism>
<comment type="caution">
    <text evidence="2">The sequence shown here is derived from an EMBL/GenBank/DDBJ whole genome shotgun (WGS) entry which is preliminary data.</text>
</comment>
<dbReference type="RefSeq" id="WP_198111973.1">
    <property type="nucleotide sequence ID" value="NZ_JAEDAK010000010.1"/>
</dbReference>
<dbReference type="Proteomes" id="UP000613266">
    <property type="component" value="Unassembled WGS sequence"/>
</dbReference>
<dbReference type="AlphaFoldDB" id="A0A931J627"/>
<keyword evidence="3" id="KW-1185">Reference proteome</keyword>
<accession>A0A931J627</accession>
<proteinExistence type="predicted"/>
<name>A0A931J627_9BURK</name>
<feature type="chain" id="PRO_5037682077" description="Porin" evidence="1">
    <location>
        <begin position="21"/>
        <end position="423"/>
    </location>
</feature>
<evidence type="ECO:0008006" key="4">
    <source>
        <dbReference type="Google" id="ProtNLM"/>
    </source>
</evidence>
<evidence type="ECO:0000313" key="2">
    <source>
        <dbReference type="EMBL" id="MBH9578204.1"/>
    </source>
</evidence>